<dbReference type="Pfam" id="PF13041">
    <property type="entry name" value="PPR_2"/>
    <property type="match status" value="2"/>
</dbReference>
<dbReference type="NCBIfam" id="TIGR00756">
    <property type="entry name" value="PPR"/>
    <property type="match status" value="4"/>
</dbReference>
<dbReference type="FunFam" id="1.25.40.10:FF:000184">
    <property type="entry name" value="Pentatricopeptide repeat-containing protein, chloroplastic"/>
    <property type="match status" value="1"/>
</dbReference>
<dbReference type="PANTHER" id="PTHR47926:SF373">
    <property type="entry name" value="TETRATRICOPEPTIDE-LIKE HELICAL DOMAIN SUPERFAMILY, DYW DOMAIN-CONTAINING PROTEIN"/>
    <property type="match status" value="1"/>
</dbReference>
<dbReference type="EMBL" id="CACRZD030000011">
    <property type="protein sequence ID" value="CAA6667766.1"/>
    <property type="molecule type" value="Genomic_DNA"/>
</dbReference>
<dbReference type="InterPro" id="IPR002885">
    <property type="entry name" value="PPR_rpt"/>
</dbReference>
<dbReference type="InterPro" id="IPR046960">
    <property type="entry name" value="PPR_At4g14850-like_plant"/>
</dbReference>
<evidence type="ECO:0000256" key="1">
    <source>
        <dbReference type="ARBA" id="ARBA00006643"/>
    </source>
</evidence>
<feature type="repeat" description="PPR" evidence="3">
    <location>
        <begin position="413"/>
        <end position="447"/>
    </location>
</feature>
<keyword evidence="6" id="KW-1185">Reference proteome</keyword>
<comment type="similarity">
    <text evidence="1">Belongs to the PPR family. PCMP-H subfamily.</text>
</comment>
<dbReference type="EMBL" id="LR743598">
    <property type="protein sequence ID" value="CAA2628518.1"/>
    <property type="molecule type" value="Genomic_DNA"/>
</dbReference>
<protein>
    <submittedName>
        <fullName evidence="5">Uncharacterized protein</fullName>
    </submittedName>
</protein>
<dbReference type="InterPro" id="IPR011990">
    <property type="entry name" value="TPR-like_helical_dom_sf"/>
</dbReference>
<dbReference type="Pfam" id="PF01535">
    <property type="entry name" value="PPR"/>
    <property type="match status" value="5"/>
</dbReference>
<gene>
    <name evidence="5" type="ORF">SI7747_11014160</name>
</gene>
<keyword evidence="2" id="KW-0677">Repeat</keyword>
<dbReference type="Gene3D" id="1.25.40.10">
    <property type="entry name" value="Tetratricopeptide repeat domain"/>
    <property type="match status" value="4"/>
</dbReference>
<feature type="region of interest" description="Disordered" evidence="4">
    <location>
        <begin position="32"/>
        <end position="90"/>
    </location>
</feature>
<evidence type="ECO:0000256" key="2">
    <source>
        <dbReference type="ARBA" id="ARBA00022737"/>
    </source>
</evidence>
<dbReference type="AlphaFoldDB" id="A0A7I8JC92"/>
<dbReference type="InterPro" id="IPR046848">
    <property type="entry name" value="E_motif"/>
</dbReference>
<feature type="region of interest" description="Disordered" evidence="4">
    <location>
        <begin position="597"/>
        <end position="618"/>
    </location>
</feature>
<reference evidence="5 6" key="1">
    <citation type="submission" date="2019-12" db="EMBL/GenBank/DDBJ databases">
        <authorList>
            <person name="Scholz U."/>
            <person name="Mascher M."/>
            <person name="Fiebig A."/>
        </authorList>
    </citation>
    <scope>NUCLEOTIDE SEQUENCE</scope>
</reference>
<dbReference type="FunFam" id="1.25.40.10:FF:000333">
    <property type="entry name" value="Pentatricopeptide repeat-containing protein"/>
    <property type="match status" value="1"/>
</dbReference>
<dbReference type="PROSITE" id="PS51375">
    <property type="entry name" value="PPR"/>
    <property type="match status" value="3"/>
</dbReference>
<feature type="repeat" description="PPR" evidence="3">
    <location>
        <begin position="282"/>
        <end position="316"/>
    </location>
</feature>
<evidence type="ECO:0000313" key="6">
    <source>
        <dbReference type="Proteomes" id="UP001189122"/>
    </source>
</evidence>
<dbReference type="GO" id="GO:0003723">
    <property type="term" value="F:RNA binding"/>
    <property type="evidence" value="ECO:0007669"/>
    <property type="project" value="InterPro"/>
</dbReference>
<dbReference type="PANTHER" id="PTHR47926">
    <property type="entry name" value="PENTATRICOPEPTIDE REPEAT-CONTAINING PROTEIN"/>
    <property type="match status" value="1"/>
</dbReference>
<feature type="repeat" description="PPR" evidence="3">
    <location>
        <begin position="218"/>
        <end position="252"/>
    </location>
</feature>
<proteinExistence type="inferred from homology"/>
<evidence type="ECO:0000256" key="3">
    <source>
        <dbReference type="PROSITE-ProRule" id="PRU00708"/>
    </source>
</evidence>
<evidence type="ECO:0000313" key="5">
    <source>
        <dbReference type="EMBL" id="CAA2628518.1"/>
    </source>
</evidence>
<organism evidence="5">
    <name type="scientific">Spirodela intermedia</name>
    <name type="common">Intermediate duckweed</name>
    <dbReference type="NCBI Taxonomy" id="51605"/>
    <lineage>
        <taxon>Eukaryota</taxon>
        <taxon>Viridiplantae</taxon>
        <taxon>Streptophyta</taxon>
        <taxon>Embryophyta</taxon>
        <taxon>Tracheophyta</taxon>
        <taxon>Spermatophyta</taxon>
        <taxon>Magnoliopsida</taxon>
        <taxon>Liliopsida</taxon>
        <taxon>Araceae</taxon>
        <taxon>Lemnoideae</taxon>
        <taxon>Spirodela</taxon>
    </lineage>
</organism>
<name>A0A7I8JC92_SPIIN</name>
<dbReference type="GO" id="GO:0009451">
    <property type="term" value="P:RNA modification"/>
    <property type="evidence" value="ECO:0007669"/>
    <property type="project" value="InterPro"/>
</dbReference>
<dbReference type="Pfam" id="PF20431">
    <property type="entry name" value="E_motif"/>
    <property type="match status" value="1"/>
</dbReference>
<sequence>MLRLQSDVKWVPLRRRLHALFFFFFFGRPSLSSKASENVRPTEAAPRSGPAARLPWPAQPVAHPPARALRPPPRSAVLRPPPVRRRAKPRCARLHHHAQILLTPRRSQRSPLPRLPHAPARPPPDAFVFPILVKNSASGALEPLHGRVLRLGHCADPYIRNAIMDAYAKRGAPANAQKVFEEAPQRTAADWNAMVSGYWHCGDEAEARRMFDAMPAKNVVSWTAMVTGYCKIGEPEKARVVFDAMPERTVVSWNAMLSGYAQNGLAEAALKEIFDAMGRSRNSVSWNAMISGYCREGDLAIARQLFDEMPRRNVISWNSMISGYVQNGQWGNALELFNAMEEEVKPDDVTMASVLSACGHLGALENGRRAAEIISREKIRLGLSGHNALVFMHSRCGSMAEARRVFQEMPTRDVVSYNSLITGLAAHGHGSEAVALLRRMKEEGVDPDRITFLGILTACSHGGLAAQGREVFSAIGSPTVDHYACMVDLLGRAGELDAAAKLVAEMPVAPHAGVYGALLHASRIHRRVDLGELAAEKLFALEPDNAGNYVLLANIYAAARRWEDVEKVREAMQRSGVRKTTACSWVELRGEIHRFTAGDQSHPKGRRSTGCCRSTGRR</sequence>
<dbReference type="Proteomes" id="UP001189122">
    <property type="component" value="Unassembled WGS sequence"/>
</dbReference>
<evidence type="ECO:0000256" key="4">
    <source>
        <dbReference type="SAM" id="MobiDB-lite"/>
    </source>
</evidence>
<accession>A0A7I8JC92</accession>
<dbReference type="Pfam" id="PF12854">
    <property type="entry name" value="PPR_1"/>
    <property type="match status" value="1"/>
</dbReference>
<feature type="compositionally biased region" description="Low complexity" evidence="4">
    <location>
        <begin position="60"/>
        <end position="69"/>
    </location>
</feature>